<dbReference type="STRING" id="1186196.SAMN04489841_3003"/>
<accession>A0A1H9LL13</accession>
<keyword evidence="1" id="KW-0472">Membrane</keyword>
<proteinExistence type="predicted"/>
<evidence type="ECO:0000256" key="1">
    <source>
        <dbReference type="SAM" id="Phobius"/>
    </source>
</evidence>
<evidence type="ECO:0000259" key="2">
    <source>
        <dbReference type="Pfam" id="PF25938"/>
    </source>
</evidence>
<dbReference type="InterPro" id="IPR058287">
    <property type="entry name" value="DUF7981"/>
</dbReference>
<name>A0A1H9LL13_9EURY</name>
<gene>
    <name evidence="3" type="ORF">SAMN04489841_3003</name>
</gene>
<organism evidence="3 4">
    <name type="scientific">Natrinema salaciae</name>
    <dbReference type="NCBI Taxonomy" id="1186196"/>
    <lineage>
        <taxon>Archaea</taxon>
        <taxon>Methanobacteriati</taxon>
        <taxon>Methanobacteriota</taxon>
        <taxon>Stenosarchaea group</taxon>
        <taxon>Halobacteria</taxon>
        <taxon>Halobacteriales</taxon>
        <taxon>Natrialbaceae</taxon>
        <taxon>Natrinema</taxon>
    </lineage>
</organism>
<evidence type="ECO:0000313" key="4">
    <source>
        <dbReference type="Proteomes" id="UP000199114"/>
    </source>
</evidence>
<dbReference type="Proteomes" id="UP000199114">
    <property type="component" value="Unassembled WGS sequence"/>
</dbReference>
<keyword evidence="1" id="KW-1133">Transmembrane helix</keyword>
<feature type="transmembrane region" description="Helical" evidence="1">
    <location>
        <begin position="37"/>
        <end position="59"/>
    </location>
</feature>
<dbReference type="AlphaFoldDB" id="A0A1H9LL13"/>
<sequence length="79" mass="8225">MGIDPRAKSAFLWGVVGTLSFLVLVQSYALFATPLVTITQALALGIAVGLGAGSGAYLLEPRFAAWAADRSRGNESRKG</sequence>
<feature type="transmembrane region" description="Helical" evidence="1">
    <location>
        <begin position="12"/>
        <end position="31"/>
    </location>
</feature>
<evidence type="ECO:0000313" key="3">
    <source>
        <dbReference type="EMBL" id="SER12110.1"/>
    </source>
</evidence>
<feature type="domain" description="DUF7981" evidence="2">
    <location>
        <begin position="4"/>
        <end position="65"/>
    </location>
</feature>
<protein>
    <recommendedName>
        <fullName evidence="2">DUF7981 domain-containing protein</fullName>
    </recommendedName>
</protein>
<keyword evidence="4" id="KW-1185">Reference proteome</keyword>
<dbReference type="Pfam" id="PF25938">
    <property type="entry name" value="DUF7981"/>
    <property type="match status" value="1"/>
</dbReference>
<keyword evidence="1" id="KW-0812">Transmembrane</keyword>
<dbReference type="EMBL" id="FOFD01000004">
    <property type="protein sequence ID" value="SER12110.1"/>
    <property type="molecule type" value="Genomic_DNA"/>
</dbReference>
<reference evidence="4" key="1">
    <citation type="submission" date="2016-10" db="EMBL/GenBank/DDBJ databases">
        <authorList>
            <person name="Varghese N."/>
            <person name="Submissions S."/>
        </authorList>
    </citation>
    <scope>NUCLEOTIDE SEQUENCE [LARGE SCALE GENOMIC DNA]</scope>
    <source>
        <strain evidence="4">DSM 25055</strain>
    </source>
</reference>